<dbReference type="SUPFAM" id="SSF51998">
    <property type="entry name" value="PFL-like glycyl radical enzymes"/>
    <property type="match status" value="1"/>
</dbReference>
<evidence type="ECO:0000313" key="1">
    <source>
        <dbReference type="EMBL" id="SVD30351.1"/>
    </source>
</evidence>
<protein>
    <submittedName>
        <fullName evidence="1">Uncharacterized protein</fullName>
    </submittedName>
</protein>
<organism evidence="1">
    <name type="scientific">marine metagenome</name>
    <dbReference type="NCBI Taxonomy" id="408172"/>
    <lineage>
        <taxon>unclassified sequences</taxon>
        <taxon>metagenomes</taxon>
        <taxon>ecological metagenomes</taxon>
    </lineage>
</organism>
<gene>
    <name evidence="1" type="ORF">METZ01_LOCUS383205</name>
</gene>
<reference evidence="1" key="1">
    <citation type="submission" date="2018-05" db="EMBL/GenBank/DDBJ databases">
        <authorList>
            <person name="Lanie J.A."/>
            <person name="Ng W.-L."/>
            <person name="Kazmierczak K.M."/>
            <person name="Andrzejewski T.M."/>
            <person name="Davidsen T.M."/>
            <person name="Wayne K.J."/>
            <person name="Tettelin H."/>
            <person name="Glass J.I."/>
            <person name="Rusch D."/>
            <person name="Podicherti R."/>
            <person name="Tsui H.-C.T."/>
            <person name="Winkler M.E."/>
        </authorList>
    </citation>
    <scope>NUCLEOTIDE SEQUENCE</scope>
</reference>
<dbReference type="EMBL" id="UINC01142172">
    <property type="protein sequence ID" value="SVD30351.1"/>
    <property type="molecule type" value="Genomic_DNA"/>
</dbReference>
<dbReference type="AlphaFoldDB" id="A0A382U9C2"/>
<feature type="non-terminal residue" evidence="1">
    <location>
        <position position="220"/>
    </location>
</feature>
<feature type="non-terminal residue" evidence="1">
    <location>
        <position position="1"/>
    </location>
</feature>
<dbReference type="Gene3D" id="3.20.70.20">
    <property type="match status" value="1"/>
</dbReference>
<name>A0A382U9C2_9ZZZZ</name>
<accession>A0A382U9C2</accession>
<sequence length="220" mass="25497">VDKSIKILSDLTHYMKYAKYLPEKERRETYEETVTRNKNMHLKRFPEIKEEIEGAYKDVYDKKILPSMRSMQFAGDAIEVNPSRMFNCSFLPIIDYHCFSETMFLLLSGCGVGFSVQTHHIDKLPEIRKPLKTRRYFIQDSIEGWSEAVRVLMKSFLGDRSFPLFDYRGIREKGSRLITSGGKAPGAEPLKVCLNKIETLLRSKNDGEQLNSIDCHDIQC</sequence>
<proteinExistence type="predicted"/>